<evidence type="ECO:0000256" key="1">
    <source>
        <dbReference type="ARBA" id="ARBA00004141"/>
    </source>
</evidence>
<evidence type="ECO:0000259" key="6">
    <source>
        <dbReference type="Pfam" id="PF04932"/>
    </source>
</evidence>
<sequence length="444" mass="49778">MSEEIVYSKYKWIGLVLGGIVGAIGYFFGALETIKVIVALFMLKLIFQNPIYSVALYIISIPFVSDMSTLLMGILVITSYCINFIKKGKFTFKFTPANFLILLFSIIIVISTILSISPGGSFRDFAIHMVSIGIVFMLIHSKKSKDEIYLLSGIFVLTATIVSLHGFYQFFKGVPMGSGWLDVSQNPNIETRVFSTFENPNILAEYLIMVLPISIALFFVNNGIIKKICFALASGVIFICIGLTYSRGSWIGLAFSIIVFILFIDFKKLAFFIPAGIGSLFLMPNSILERISTMGSLQDSSIFYRFNLLNKAMDILKDFWFSGIGIGYVAFRKISPFYIRNMAPYHTHNTYLQIAIELGIIGIIVFLLLILNIFKMGVSSIVNSNSRFIKFLTTAYISSLSAILVHGIAEHIFFNPKIILVFWLIVGMNLSIYRVSKETSIQES</sequence>
<evidence type="ECO:0000256" key="5">
    <source>
        <dbReference type="SAM" id="Phobius"/>
    </source>
</evidence>
<feature type="transmembrane region" description="Helical" evidence="5">
    <location>
        <begin position="251"/>
        <end position="282"/>
    </location>
</feature>
<gene>
    <name evidence="7" type="ORF">SAMN02194393_01176</name>
</gene>
<feature type="transmembrane region" description="Helical" evidence="5">
    <location>
        <begin position="12"/>
        <end position="29"/>
    </location>
</feature>
<dbReference type="Pfam" id="PF04932">
    <property type="entry name" value="Wzy_C"/>
    <property type="match status" value="1"/>
</dbReference>
<feature type="transmembrane region" description="Helical" evidence="5">
    <location>
        <begin position="351"/>
        <end position="371"/>
    </location>
</feature>
<proteinExistence type="predicted"/>
<dbReference type="STRING" id="36842.SAMN02194393_01176"/>
<feature type="transmembrane region" description="Helical" evidence="5">
    <location>
        <begin position="391"/>
        <end position="412"/>
    </location>
</feature>
<keyword evidence="8" id="KW-1185">Reference proteome</keyword>
<name>A0A1T5JHG3_9FIRM</name>
<evidence type="ECO:0000256" key="3">
    <source>
        <dbReference type="ARBA" id="ARBA00022989"/>
    </source>
</evidence>
<dbReference type="GO" id="GO:0016874">
    <property type="term" value="F:ligase activity"/>
    <property type="evidence" value="ECO:0007669"/>
    <property type="project" value="UniProtKB-KW"/>
</dbReference>
<protein>
    <submittedName>
        <fullName evidence="7">Lipid A core-O-antigen ligase and related enzymes</fullName>
    </submittedName>
</protein>
<keyword evidence="3 5" id="KW-1133">Transmembrane helix</keyword>
<feature type="transmembrane region" description="Helical" evidence="5">
    <location>
        <begin position="202"/>
        <end position="221"/>
    </location>
</feature>
<dbReference type="EMBL" id="FUZT01000002">
    <property type="protein sequence ID" value="SKC50642.1"/>
    <property type="molecule type" value="Genomic_DNA"/>
</dbReference>
<dbReference type="GO" id="GO:0016020">
    <property type="term" value="C:membrane"/>
    <property type="evidence" value="ECO:0007669"/>
    <property type="project" value="UniProtKB-SubCell"/>
</dbReference>
<keyword evidence="7" id="KW-0436">Ligase</keyword>
<dbReference type="PANTHER" id="PTHR37422:SF17">
    <property type="entry name" value="O-ANTIGEN LIGASE"/>
    <property type="match status" value="1"/>
</dbReference>
<feature type="domain" description="O-antigen ligase-related" evidence="6">
    <location>
        <begin position="235"/>
        <end position="367"/>
    </location>
</feature>
<dbReference type="OrthoDB" id="9806320at2"/>
<evidence type="ECO:0000313" key="7">
    <source>
        <dbReference type="EMBL" id="SKC50642.1"/>
    </source>
</evidence>
<evidence type="ECO:0000313" key="8">
    <source>
        <dbReference type="Proteomes" id="UP000190285"/>
    </source>
</evidence>
<feature type="transmembrane region" description="Helical" evidence="5">
    <location>
        <begin position="148"/>
        <end position="171"/>
    </location>
</feature>
<feature type="transmembrane region" description="Helical" evidence="5">
    <location>
        <begin position="125"/>
        <end position="141"/>
    </location>
</feature>
<feature type="transmembrane region" description="Helical" evidence="5">
    <location>
        <begin position="418"/>
        <end position="436"/>
    </location>
</feature>
<dbReference type="Proteomes" id="UP000190285">
    <property type="component" value="Unassembled WGS sequence"/>
</dbReference>
<reference evidence="7 8" key="1">
    <citation type="submission" date="2017-02" db="EMBL/GenBank/DDBJ databases">
        <authorList>
            <person name="Peterson S.W."/>
        </authorList>
    </citation>
    <scope>NUCLEOTIDE SEQUENCE [LARGE SCALE GENOMIC DNA]</scope>
    <source>
        <strain evidence="7 8">M1</strain>
    </source>
</reference>
<evidence type="ECO:0000256" key="2">
    <source>
        <dbReference type="ARBA" id="ARBA00022692"/>
    </source>
</evidence>
<accession>A0A1T5JHG3</accession>
<keyword evidence="4 5" id="KW-0472">Membrane</keyword>
<feature type="transmembrane region" description="Helical" evidence="5">
    <location>
        <begin position="228"/>
        <end position="245"/>
    </location>
</feature>
<dbReference type="AlphaFoldDB" id="A0A1T5JHG3"/>
<dbReference type="InterPro" id="IPR051533">
    <property type="entry name" value="WaaL-like"/>
</dbReference>
<keyword evidence="2 5" id="KW-0812">Transmembrane</keyword>
<feature type="transmembrane region" description="Helical" evidence="5">
    <location>
        <begin position="97"/>
        <end position="119"/>
    </location>
</feature>
<dbReference type="InterPro" id="IPR007016">
    <property type="entry name" value="O-antigen_ligase-rel_domated"/>
</dbReference>
<dbReference type="RefSeq" id="WP_079490029.1">
    <property type="nucleotide sequence ID" value="NZ_FUZT01000002.1"/>
</dbReference>
<dbReference type="PANTHER" id="PTHR37422">
    <property type="entry name" value="TEICHURONIC ACID BIOSYNTHESIS PROTEIN TUAE"/>
    <property type="match status" value="1"/>
</dbReference>
<evidence type="ECO:0000256" key="4">
    <source>
        <dbReference type="ARBA" id="ARBA00023136"/>
    </source>
</evidence>
<organism evidence="7 8">
    <name type="scientific">Maledivibacter halophilus</name>
    <dbReference type="NCBI Taxonomy" id="36842"/>
    <lineage>
        <taxon>Bacteria</taxon>
        <taxon>Bacillati</taxon>
        <taxon>Bacillota</taxon>
        <taxon>Clostridia</taxon>
        <taxon>Peptostreptococcales</taxon>
        <taxon>Caminicellaceae</taxon>
        <taxon>Maledivibacter</taxon>
    </lineage>
</organism>
<comment type="subcellular location">
    <subcellularLocation>
        <location evidence="1">Membrane</location>
        <topology evidence="1">Multi-pass membrane protein</topology>
    </subcellularLocation>
</comment>